<accession>A0A1Z5HQJ9</accession>
<feature type="transmembrane region" description="Helical" evidence="1">
    <location>
        <begin position="91"/>
        <end position="111"/>
    </location>
</feature>
<dbReference type="InterPro" id="IPR012867">
    <property type="entry name" value="DUF1648"/>
</dbReference>
<sequence>MNDFPVRHHWPSVVLIIFAFLLGLALYPQLPDLVPSHWNWKGQVDGYMSKTFTIVLFPLLMLGTYLLMTYLPAVDPGKANYPKFRRFYEMFRFILVLFFMVIYFLVLAAGMGYNPAISLWVPLMISLMFIVTGNYLSKVRHNYFFGIRTPWTLADETVWRKTHRAAGMAFVLAGIIGLLSLLLPGIFKMLVFLGALVAAVLYSIIYSYLVYRGLYE</sequence>
<evidence type="ECO:0000313" key="3">
    <source>
        <dbReference type="EMBL" id="GAW91806.1"/>
    </source>
</evidence>
<evidence type="ECO:0000313" key="4">
    <source>
        <dbReference type="Proteomes" id="UP000197032"/>
    </source>
</evidence>
<dbReference type="PANTHER" id="PTHR37810">
    <property type="entry name" value="IMMUNITY PROTEIN SDPI"/>
    <property type="match status" value="1"/>
</dbReference>
<keyword evidence="1" id="KW-1133">Transmembrane helix</keyword>
<dbReference type="RefSeq" id="WP_192868071.1">
    <property type="nucleotide sequence ID" value="NZ_BDGJ01000033.1"/>
</dbReference>
<dbReference type="Pfam" id="PF07853">
    <property type="entry name" value="DUF1648"/>
    <property type="match status" value="1"/>
</dbReference>
<protein>
    <submittedName>
        <fullName evidence="3">Putative integral membrane protein</fullName>
    </submittedName>
</protein>
<evidence type="ECO:0000256" key="1">
    <source>
        <dbReference type="SAM" id="Phobius"/>
    </source>
</evidence>
<dbReference type="Proteomes" id="UP000197032">
    <property type="component" value="Unassembled WGS sequence"/>
</dbReference>
<feature type="transmembrane region" description="Helical" evidence="1">
    <location>
        <begin position="12"/>
        <end position="30"/>
    </location>
</feature>
<dbReference type="InterPro" id="IPR026272">
    <property type="entry name" value="SdpI"/>
</dbReference>
<feature type="transmembrane region" description="Helical" evidence="1">
    <location>
        <begin position="189"/>
        <end position="211"/>
    </location>
</feature>
<dbReference type="Pfam" id="PF13630">
    <property type="entry name" value="SdpI"/>
    <property type="match status" value="1"/>
</dbReference>
<dbReference type="AlphaFoldDB" id="A0A1Z5HQJ9"/>
<feature type="transmembrane region" description="Helical" evidence="1">
    <location>
        <begin position="165"/>
        <end position="183"/>
    </location>
</feature>
<dbReference type="PIRSF" id="PIRSF038959">
    <property type="entry name" value="SdpI"/>
    <property type="match status" value="1"/>
</dbReference>
<evidence type="ECO:0000259" key="2">
    <source>
        <dbReference type="Pfam" id="PF07853"/>
    </source>
</evidence>
<proteinExistence type="predicted"/>
<comment type="caution">
    <text evidence="3">The sequence shown here is derived from an EMBL/GenBank/DDBJ whole genome shotgun (WGS) entry which is preliminary data.</text>
</comment>
<feature type="transmembrane region" description="Helical" evidence="1">
    <location>
        <begin position="50"/>
        <end position="71"/>
    </location>
</feature>
<dbReference type="EMBL" id="BDGJ01000033">
    <property type="protein sequence ID" value="GAW91806.1"/>
    <property type="molecule type" value="Genomic_DNA"/>
</dbReference>
<gene>
    <name evidence="3" type="ORF">KKC1_09660</name>
</gene>
<keyword evidence="1" id="KW-0472">Membrane</keyword>
<dbReference type="PANTHER" id="PTHR37810:SF5">
    <property type="entry name" value="IMMUNITY PROTEIN SDPI"/>
    <property type="match status" value="1"/>
</dbReference>
<dbReference type="InterPro" id="IPR025962">
    <property type="entry name" value="SdpI/YhfL"/>
</dbReference>
<keyword evidence="1" id="KW-0812">Transmembrane</keyword>
<reference evidence="4" key="1">
    <citation type="journal article" date="2017" name="Appl. Environ. Microbiol.">
        <title>Genomic analysis of Calderihabitans maritimus KKC1, a thermophilic hydrogenogenic carboxydotrophic bacterium isolated from marine sediment.</title>
        <authorList>
            <person name="Omae K."/>
            <person name="Yoneda Y."/>
            <person name="Fukuyama Y."/>
            <person name="Yoshida T."/>
            <person name="Sako Y."/>
        </authorList>
    </citation>
    <scope>NUCLEOTIDE SEQUENCE [LARGE SCALE GENOMIC DNA]</scope>
    <source>
        <strain evidence="4">KKC1</strain>
    </source>
</reference>
<name>A0A1Z5HQJ9_9FIRM</name>
<keyword evidence="4" id="KW-1185">Reference proteome</keyword>
<organism evidence="3 4">
    <name type="scientific">Calderihabitans maritimus</name>
    <dbReference type="NCBI Taxonomy" id="1246530"/>
    <lineage>
        <taxon>Bacteria</taxon>
        <taxon>Bacillati</taxon>
        <taxon>Bacillota</taxon>
        <taxon>Clostridia</taxon>
        <taxon>Neomoorellales</taxon>
        <taxon>Calderihabitantaceae</taxon>
        <taxon>Calderihabitans</taxon>
    </lineage>
</organism>
<feature type="transmembrane region" description="Helical" evidence="1">
    <location>
        <begin position="117"/>
        <end position="136"/>
    </location>
</feature>
<feature type="domain" description="DUF1648" evidence="2">
    <location>
        <begin position="14"/>
        <end position="62"/>
    </location>
</feature>
<dbReference type="GO" id="GO:0009636">
    <property type="term" value="P:response to toxic substance"/>
    <property type="evidence" value="ECO:0007669"/>
    <property type="project" value="TreeGrafter"/>
</dbReference>